<evidence type="ECO:0000256" key="1">
    <source>
        <dbReference type="ARBA" id="ARBA00022723"/>
    </source>
</evidence>
<dbReference type="Pfam" id="PF26233">
    <property type="entry name" value="NicX"/>
    <property type="match status" value="1"/>
</dbReference>
<proteinExistence type="predicted"/>
<dbReference type="InterPro" id="IPR052170">
    <property type="entry name" value="M29_Exopeptidase"/>
</dbReference>
<protein>
    <recommendedName>
        <fullName evidence="4">Peptidase M17</fullName>
    </recommendedName>
</protein>
<dbReference type="PANTHER" id="PTHR34448">
    <property type="entry name" value="AMINOPEPTIDASE"/>
    <property type="match status" value="1"/>
</dbReference>
<evidence type="ECO:0000313" key="2">
    <source>
        <dbReference type="EMBL" id="ORC34941.1"/>
    </source>
</evidence>
<dbReference type="RefSeq" id="WP_083050950.1">
    <property type="nucleotide sequence ID" value="NZ_MWQY01000011.1"/>
</dbReference>
<dbReference type="AlphaFoldDB" id="A0A1Y1RXH6"/>
<keyword evidence="3" id="KW-1185">Reference proteome</keyword>
<keyword evidence="1" id="KW-0479">Metal-binding</keyword>
<dbReference type="PANTHER" id="PTHR34448:SF1">
    <property type="entry name" value="BLL6088 PROTEIN"/>
    <property type="match status" value="1"/>
</dbReference>
<evidence type="ECO:0000313" key="3">
    <source>
        <dbReference type="Proteomes" id="UP000192343"/>
    </source>
</evidence>
<dbReference type="GO" id="GO:0004177">
    <property type="term" value="F:aminopeptidase activity"/>
    <property type="evidence" value="ECO:0007669"/>
    <property type="project" value="InterPro"/>
</dbReference>
<evidence type="ECO:0008006" key="4">
    <source>
        <dbReference type="Google" id="ProtNLM"/>
    </source>
</evidence>
<name>A0A1Y1RXH6_9SPIO</name>
<dbReference type="GO" id="GO:0046872">
    <property type="term" value="F:metal ion binding"/>
    <property type="evidence" value="ECO:0007669"/>
    <property type="project" value="UniProtKB-KW"/>
</dbReference>
<dbReference type="InterPro" id="IPR058739">
    <property type="entry name" value="NicX"/>
</dbReference>
<dbReference type="Proteomes" id="UP000192343">
    <property type="component" value="Unassembled WGS sequence"/>
</dbReference>
<reference evidence="2 3" key="1">
    <citation type="submission" date="2017-03" db="EMBL/GenBank/DDBJ databases">
        <title>Draft Genome sequence of Marispirochaeta sp. strain JC444.</title>
        <authorList>
            <person name="Shivani Y."/>
            <person name="Subhash Y."/>
            <person name="Sasikala C."/>
            <person name="Ramana C."/>
        </authorList>
    </citation>
    <scope>NUCLEOTIDE SEQUENCE [LARGE SCALE GENOMIC DNA]</scope>
    <source>
        <strain evidence="2 3">JC444</strain>
    </source>
</reference>
<sequence>MKEHLDSRLSVPARTTCSEVLNIQSGERVLIITNPVQEVLSISQALYLAAAEIGADPVMIVQPVKTQLDYADPSVLAALKSGPAVVCSISAEKIGKDPVGLKTPYRYEDREFDHIFDYLLNGTKSIRALWAPGIHEDMFCRTVGIDYTRLKRECAFISDLFNRAEGMKVRCKGGTDLYIGLRGREGEADDGNFSFPGSGGNLPAGESFASPELGSVSGTIVFRGSISLNRGDILIEEPITVQVEEGFVVSVAGGREAGLLEETIAAGESGAERLAAEGALPPGMGEVYRRNARSIGEIGIGLNPAARVTGNMLEDEKAYRTCHLAVGANYAEDAPALIHCDGLVLEPTIRFILPGGEEKLVMEDGVLNL</sequence>
<dbReference type="EMBL" id="MWQY01000011">
    <property type="protein sequence ID" value="ORC34941.1"/>
    <property type="molecule type" value="Genomic_DNA"/>
</dbReference>
<dbReference type="GO" id="GO:0006508">
    <property type="term" value="P:proteolysis"/>
    <property type="evidence" value="ECO:0007669"/>
    <property type="project" value="InterPro"/>
</dbReference>
<organism evidence="2 3">
    <name type="scientific">Marispirochaeta aestuarii</name>
    <dbReference type="NCBI Taxonomy" id="1963862"/>
    <lineage>
        <taxon>Bacteria</taxon>
        <taxon>Pseudomonadati</taxon>
        <taxon>Spirochaetota</taxon>
        <taxon>Spirochaetia</taxon>
        <taxon>Spirochaetales</taxon>
        <taxon>Spirochaetaceae</taxon>
        <taxon>Marispirochaeta</taxon>
    </lineage>
</organism>
<accession>A0A1Y1RXH6</accession>
<dbReference type="SUPFAM" id="SSF144052">
    <property type="entry name" value="Thermophilic metalloprotease-like"/>
    <property type="match status" value="1"/>
</dbReference>
<comment type="caution">
    <text evidence="2">The sequence shown here is derived from an EMBL/GenBank/DDBJ whole genome shotgun (WGS) entry which is preliminary data.</text>
</comment>
<dbReference type="OrthoDB" id="9803993at2"/>
<dbReference type="STRING" id="1963862.B4O97_11435"/>
<gene>
    <name evidence="2" type="ORF">B4O97_11435</name>
</gene>